<protein>
    <submittedName>
        <fullName evidence="2">Pyruvate carboxylase subunit B</fullName>
    </submittedName>
</protein>
<dbReference type="EMBL" id="FQUC01000004">
    <property type="protein sequence ID" value="SHF19594.1"/>
    <property type="molecule type" value="Genomic_DNA"/>
</dbReference>
<proteinExistence type="predicted"/>
<dbReference type="PANTHER" id="PTHR43778">
    <property type="entry name" value="PYRUVATE CARBOXYLASE"/>
    <property type="match status" value="1"/>
</dbReference>
<dbReference type="RefSeq" id="WP_062184095.1">
    <property type="nucleotide sequence ID" value="NZ_BBXL01000025.1"/>
</dbReference>
<dbReference type="SUPFAM" id="SSF51230">
    <property type="entry name" value="Single hybrid motif"/>
    <property type="match status" value="1"/>
</dbReference>
<reference evidence="3" key="1">
    <citation type="submission" date="2016-11" db="EMBL/GenBank/DDBJ databases">
        <authorList>
            <person name="Varghese N."/>
            <person name="Submissions S."/>
        </authorList>
    </citation>
    <scope>NUCLEOTIDE SEQUENCE [LARGE SCALE GENOMIC DNA]</scope>
    <source>
        <strain evidence="3">DSM 27370</strain>
    </source>
</reference>
<dbReference type="GO" id="GO:0006094">
    <property type="term" value="P:gluconeogenesis"/>
    <property type="evidence" value="ECO:0007669"/>
    <property type="project" value="TreeGrafter"/>
</dbReference>
<dbReference type="Gene3D" id="3.20.20.70">
    <property type="entry name" value="Aldolase class I"/>
    <property type="match status" value="1"/>
</dbReference>
<dbReference type="Gene3D" id="2.40.50.100">
    <property type="match status" value="1"/>
</dbReference>
<dbReference type="InterPro" id="IPR003379">
    <property type="entry name" value="Carboxylase_cons_dom"/>
</dbReference>
<dbReference type="SUPFAM" id="SSF51569">
    <property type="entry name" value="Aldolase"/>
    <property type="match status" value="1"/>
</dbReference>
<dbReference type="AlphaFoldDB" id="A0A1M4ZNM0"/>
<dbReference type="InterPro" id="IPR000891">
    <property type="entry name" value="PYR_CT"/>
</dbReference>
<dbReference type="InterPro" id="IPR055268">
    <property type="entry name" value="PCB-like"/>
</dbReference>
<dbReference type="PANTHER" id="PTHR43778:SF2">
    <property type="entry name" value="PYRUVATE CARBOXYLASE, MITOCHONDRIAL"/>
    <property type="match status" value="1"/>
</dbReference>
<organism evidence="2 3">
    <name type="scientific">Dysgonomonas macrotermitis</name>
    <dbReference type="NCBI Taxonomy" id="1346286"/>
    <lineage>
        <taxon>Bacteria</taxon>
        <taxon>Pseudomonadati</taxon>
        <taxon>Bacteroidota</taxon>
        <taxon>Bacteroidia</taxon>
        <taxon>Bacteroidales</taxon>
        <taxon>Dysgonomonadaceae</taxon>
        <taxon>Dysgonomonas</taxon>
    </lineage>
</organism>
<evidence type="ECO:0000313" key="3">
    <source>
        <dbReference type="Proteomes" id="UP000184480"/>
    </source>
</evidence>
<name>A0A1M4ZNM0_9BACT</name>
<dbReference type="PROSITE" id="PS50991">
    <property type="entry name" value="PYR_CT"/>
    <property type="match status" value="1"/>
</dbReference>
<dbReference type="GO" id="GO:0005737">
    <property type="term" value="C:cytoplasm"/>
    <property type="evidence" value="ECO:0007669"/>
    <property type="project" value="TreeGrafter"/>
</dbReference>
<dbReference type="Pfam" id="PF00682">
    <property type="entry name" value="HMGL-like"/>
    <property type="match status" value="1"/>
</dbReference>
<feature type="domain" description="Pyruvate carboxyltransferase" evidence="1">
    <location>
        <begin position="4"/>
        <end position="268"/>
    </location>
</feature>
<dbReference type="Pfam" id="PF00364">
    <property type="entry name" value="Biotin_lipoyl"/>
    <property type="match status" value="1"/>
</dbReference>
<accession>A0A1M4ZNM0</accession>
<dbReference type="Proteomes" id="UP000184480">
    <property type="component" value="Unassembled WGS sequence"/>
</dbReference>
<keyword evidence="3" id="KW-1185">Reference proteome</keyword>
<evidence type="ECO:0000259" key="1">
    <source>
        <dbReference type="PROSITE" id="PS50991"/>
    </source>
</evidence>
<dbReference type="InterPro" id="IPR011053">
    <property type="entry name" value="Single_hybrid_motif"/>
</dbReference>
<dbReference type="SUPFAM" id="SSF89000">
    <property type="entry name" value="post-HMGL domain-like"/>
    <property type="match status" value="1"/>
</dbReference>
<dbReference type="STRING" id="1346286.SAMN05444362_104143"/>
<evidence type="ECO:0000313" key="2">
    <source>
        <dbReference type="EMBL" id="SHF19594.1"/>
    </source>
</evidence>
<dbReference type="InterPro" id="IPR013785">
    <property type="entry name" value="Aldolase_TIM"/>
</dbReference>
<sequence length="593" mass="66390">MGREIKFSLVYRDMWQSSGKYQPRVDQLTRIAPVIIDMGCFARVETNGGAFEQVNLMYGENPNKAVREWTAPFNEVGIQTHMLERGLNGLRMNPVPKDVRQLMFKVKCAQGTNISRSFDGLNDARNLELSVKYAKEAGMISQTALCITHSPIHTVDYYVNFADKLVDFGADEFCLKDMAGVGRPAFLGKLTKALKDRHPNIPIEYHGHTGPGFSVASMLEVARAGADYLDAAIEPLSWGMIHPDIITLQAMLKDAGFSVPEVNMKAYMEARALTQEFMDDFLGYFIDPSNKLMNSLLIGCGLPGGMMGSMMADLRGMHSAINMALRNNGKAEVSLNDLVIQLFDEVAYIWPKLGYPPLVTPFSQYTKNIALMNIFSMAQGQPRFSNIDKDSWNMILGKAGQLPGKLDDEIMELAKSKNLEFYTGNPQDEYPDALDSFRKEMDENGWEYGQDDEELFELAMHDRQYRDYKSGLAKERFNAELEKEKEKANAPIISVRPVVEVPNFDVEKVTEKYPNAQPVQTPVSGQVIWQIDLADASTAPVVGTPVKEGDIICFIQAYYGIEEVKALKSGKIVQIETKQGDKVQKNQILAFID</sequence>
<dbReference type="GO" id="GO:0004736">
    <property type="term" value="F:pyruvate carboxylase activity"/>
    <property type="evidence" value="ECO:0007669"/>
    <property type="project" value="TreeGrafter"/>
</dbReference>
<dbReference type="Pfam" id="PF02436">
    <property type="entry name" value="PYC_OADA"/>
    <property type="match status" value="1"/>
</dbReference>
<dbReference type="InterPro" id="IPR000089">
    <property type="entry name" value="Biotin_lipoyl"/>
</dbReference>
<gene>
    <name evidence="2" type="ORF">SAMN05444362_104143</name>
</gene>
<dbReference type="OrthoDB" id="9807469at2"/>
<keyword evidence="2" id="KW-0670">Pyruvate</keyword>